<keyword evidence="4" id="KW-0804">Transcription</keyword>
<dbReference type="GO" id="GO:0003700">
    <property type="term" value="F:DNA-binding transcription factor activity"/>
    <property type="evidence" value="ECO:0007669"/>
    <property type="project" value="InterPro"/>
</dbReference>
<dbReference type="PROSITE" id="PS50931">
    <property type="entry name" value="HTH_LYSR"/>
    <property type="match status" value="1"/>
</dbReference>
<keyword evidence="7" id="KW-1185">Reference proteome</keyword>
<dbReference type="Gene3D" id="1.10.10.10">
    <property type="entry name" value="Winged helix-like DNA-binding domain superfamily/Winged helix DNA-binding domain"/>
    <property type="match status" value="1"/>
</dbReference>
<dbReference type="InterPro" id="IPR036390">
    <property type="entry name" value="WH_DNA-bd_sf"/>
</dbReference>
<evidence type="ECO:0000256" key="1">
    <source>
        <dbReference type="ARBA" id="ARBA00009437"/>
    </source>
</evidence>
<evidence type="ECO:0000313" key="6">
    <source>
        <dbReference type="EMBL" id="GLQ75681.1"/>
    </source>
</evidence>
<dbReference type="PANTHER" id="PTHR30126:SF88">
    <property type="entry name" value="TRANSCRIPTIONAL REGULATOR-RELATED"/>
    <property type="match status" value="1"/>
</dbReference>
<evidence type="ECO:0000259" key="5">
    <source>
        <dbReference type="PROSITE" id="PS50931"/>
    </source>
</evidence>
<gene>
    <name evidence="6" type="ORF">GCM10007932_50440</name>
</gene>
<dbReference type="Gene3D" id="3.40.190.290">
    <property type="match status" value="1"/>
</dbReference>
<evidence type="ECO:0000256" key="2">
    <source>
        <dbReference type="ARBA" id="ARBA00023015"/>
    </source>
</evidence>
<dbReference type="InterPro" id="IPR000847">
    <property type="entry name" value="LysR_HTH_N"/>
</dbReference>
<dbReference type="InterPro" id="IPR005119">
    <property type="entry name" value="LysR_subst-bd"/>
</dbReference>
<dbReference type="EMBL" id="BSNX01000075">
    <property type="protein sequence ID" value="GLQ75681.1"/>
    <property type="molecule type" value="Genomic_DNA"/>
</dbReference>
<reference evidence="7" key="1">
    <citation type="journal article" date="2019" name="Int. J. Syst. Evol. Microbiol.">
        <title>The Global Catalogue of Microorganisms (GCM) 10K type strain sequencing project: providing services to taxonomists for standard genome sequencing and annotation.</title>
        <authorList>
            <consortium name="The Broad Institute Genomics Platform"/>
            <consortium name="The Broad Institute Genome Sequencing Center for Infectious Disease"/>
            <person name="Wu L."/>
            <person name="Ma J."/>
        </authorList>
    </citation>
    <scope>NUCLEOTIDE SEQUENCE [LARGE SCALE GENOMIC DNA]</scope>
    <source>
        <strain evidence="7">NBRC 15640</strain>
    </source>
</reference>
<accession>A0AAV5NYA5</accession>
<dbReference type="SUPFAM" id="SSF53850">
    <property type="entry name" value="Periplasmic binding protein-like II"/>
    <property type="match status" value="1"/>
</dbReference>
<name>A0AAV5NYA5_9VIBR</name>
<keyword evidence="3" id="KW-0238">DNA-binding</keyword>
<evidence type="ECO:0000256" key="3">
    <source>
        <dbReference type="ARBA" id="ARBA00023125"/>
    </source>
</evidence>
<dbReference type="SUPFAM" id="SSF46785">
    <property type="entry name" value="Winged helix' DNA-binding domain"/>
    <property type="match status" value="1"/>
</dbReference>
<dbReference type="RefSeq" id="WP_126607473.1">
    <property type="nucleotide sequence ID" value="NZ_AP025145.1"/>
</dbReference>
<dbReference type="AlphaFoldDB" id="A0AAV5NYA5"/>
<comment type="similarity">
    <text evidence="1">Belongs to the LysR transcriptional regulatory family.</text>
</comment>
<evidence type="ECO:0000313" key="7">
    <source>
        <dbReference type="Proteomes" id="UP001156690"/>
    </source>
</evidence>
<feature type="domain" description="HTH lysR-type" evidence="5">
    <location>
        <begin position="4"/>
        <end position="61"/>
    </location>
</feature>
<proteinExistence type="inferred from homology"/>
<sequence length="292" mass="33169">MLKTTLEQWRMFRAVAEYGGFNQAAEAIHKSPSSIHHAIQKLETSLNLKLFKIVGRKAQLTRAGELVLRRTSNLLDEAVKVEALSEMLSEGAETQLKIAVDQTFPPILIYQALEKVSQVFPLLRIELSETTLWGSSEVIEQAQVDLAISGFALHDRFNEELCRVEFMAVANPSHPLHQLDRELSLEDLKGHRQIVVRDSATKDKKDDGWQSSDQRWTVDNVKTSIQMITEGFGFAWLPEHAIASEIERGKLKALPLAFNNKRTDQMYLILDDEDRLGLAAKAFVQELRMHCY</sequence>
<keyword evidence="2" id="KW-0805">Transcription regulation</keyword>
<dbReference type="GO" id="GO:0000976">
    <property type="term" value="F:transcription cis-regulatory region binding"/>
    <property type="evidence" value="ECO:0007669"/>
    <property type="project" value="TreeGrafter"/>
</dbReference>
<protein>
    <submittedName>
        <fullName evidence="6">Transcriptional regulator</fullName>
    </submittedName>
</protein>
<evidence type="ECO:0000256" key="4">
    <source>
        <dbReference type="ARBA" id="ARBA00023163"/>
    </source>
</evidence>
<dbReference type="PANTHER" id="PTHR30126">
    <property type="entry name" value="HTH-TYPE TRANSCRIPTIONAL REGULATOR"/>
    <property type="match status" value="1"/>
</dbReference>
<comment type="caution">
    <text evidence="6">The sequence shown here is derived from an EMBL/GenBank/DDBJ whole genome shotgun (WGS) entry which is preliminary data.</text>
</comment>
<dbReference type="Proteomes" id="UP001156690">
    <property type="component" value="Unassembled WGS sequence"/>
</dbReference>
<dbReference type="Pfam" id="PF00126">
    <property type="entry name" value="HTH_1"/>
    <property type="match status" value="1"/>
</dbReference>
<dbReference type="Pfam" id="PF03466">
    <property type="entry name" value="LysR_substrate"/>
    <property type="match status" value="1"/>
</dbReference>
<dbReference type="InterPro" id="IPR036388">
    <property type="entry name" value="WH-like_DNA-bd_sf"/>
</dbReference>
<organism evidence="6 7">
    <name type="scientific">Vibrio penaeicida</name>
    <dbReference type="NCBI Taxonomy" id="104609"/>
    <lineage>
        <taxon>Bacteria</taxon>
        <taxon>Pseudomonadati</taxon>
        <taxon>Pseudomonadota</taxon>
        <taxon>Gammaproteobacteria</taxon>
        <taxon>Vibrionales</taxon>
        <taxon>Vibrionaceae</taxon>
        <taxon>Vibrio</taxon>
    </lineage>
</organism>